<dbReference type="InterPro" id="IPR035093">
    <property type="entry name" value="RelE/ParE_toxin_dom_sf"/>
</dbReference>
<keyword evidence="4" id="KW-1185">Reference proteome</keyword>
<gene>
    <name evidence="3" type="ORF">FSB76_15310</name>
</gene>
<evidence type="ECO:0000313" key="3">
    <source>
        <dbReference type="EMBL" id="QEC80508.1"/>
    </source>
</evidence>
<evidence type="ECO:0000313" key="4">
    <source>
        <dbReference type="Proteomes" id="UP000321362"/>
    </source>
</evidence>
<dbReference type="PANTHER" id="PTHR33755">
    <property type="entry name" value="TOXIN PARE1-RELATED"/>
    <property type="match status" value="1"/>
</dbReference>
<dbReference type="AlphaFoldDB" id="A0A5B8WFP9"/>
<organism evidence="3 4">
    <name type="scientific">Mucilaginibacter ginsenosidivorax</name>
    <dbReference type="NCBI Taxonomy" id="862126"/>
    <lineage>
        <taxon>Bacteria</taxon>
        <taxon>Pseudomonadati</taxon>
        <taxon>Bacteroidota</taxon>
        <taxon>Sphingobacteriia</taxon>
        <taxon>Sphingobacteriales</taxon>
        <taxon>Sphingobacteriaceae</taxon>
        <taxon>Mucilaginibacter</taxon>
    </lineage>
</organism>
<dbReference type="InterPro" id="IPR007712">
    <property type="entry name" value="RelE/ParE_toxin"/>
</dbReference>
<name>A0A5B8WFP9_9SPHI</name>
<evidence type="ECO:0000256" key="1">
    <source>
        <dbReference type="ARBA" id="ARBA00006226"/>
    </source>
</evidence>
<reference evidence="3 4" key="1">
    <citation type="journal article" date="2013" name="J. Microbiol.">
        <title>Mucilaginibacter ginsenosidivorax sp. nov., with ginsenoside converting activity isolated from sediment.</title>
        <authorList>
            <person name="Kim J.K."/>
            <person name="Choi T.E."/>
            <person name="Liu Q.M."/>
            <person name="Park H.Y."/>
            <person name="Yi T.H."/>
            <person name="Yoon M.H."/>
            <person name="Kim S.C."/>
            <person name="Im W.T."/>
        </authorList>
    </citation>
    <scope>NUCLEOTIDE SEQUENCE [LARGE SCALE GENOMIC DNA]</scope>
    <source>
        <strain evidence="3 4">KHI28</strain>
    </source>
</reference>
<comment type="similarity">
    <text evidence="1">Belongs to the RelE toxin family.</text>
</comment>
<dbReference type="Pfam" id="PF05016">
    <property type="entry name" value="ParE_toxin"/>
    <property type="match status" value="1"/>
</dbReference>
<evidence type="ECO:0000256" key="2">
    <source>
        <dbReference type="ARBA" id="ARBA00022649"/>
    </source>
</evidence>
<dbReference type="InterPro" id="IPR051803">
    <property type="entry name" value="TA_system_RelE-like_toxin"/>
</dbReference>
<protein>
    <submittedName>
        <fullName evidence="3">Type II toxin-antitoxin system RelE/ParE family toxin</fullName>
    </submittedName>
</protein>
<proteinExistence type="inferred from homology"/>
<dbReference type="Gene3D" id="3.30.2310.20">
    <property type="entry name" value="RelE-like"/>
    <property type="match status" value="1"/>
</dbReference>
<dbReference type="KEGG" id="mgk:FSB76_15310"/>
<keyword evidence="2" id="KW-1277">Toxin-antitoxin system</keyword>
<dbReference type="Proteomes" id="UP000321362">
    <property type="component" value="Chromosome"/>
</dbReference>
<dbReference type="PANTHER" id="PTHR33755:SF5">
    <property type="entry name" value="TYPE II TOXIN-ANTITOXIN SYSTEM RELE_PARE FAMILY TOXIN"/>
    <property type="match status" value="1"/>
</dbReference>
<dbReference type="EMBL" id="CP042437">
    <property type="protein sequence ID" value="QEC80508.1"/>
    <property type="molecule type" value="Genomic_DNA"/>
</dbReference>
<accession>A0A5B8WFP9</accession>
<sequence length="113" mass="13147">MGGHEKRDGSVVKIILSKTARLDLKDIIDYIKRDSIKYARLERIKIEGTINRLILHPLIGRVVPELEDPNYRELIFQNYRIIYKVASSEKIYILSIHHHSRLIANNPAFGPEE</sequence>
<dbReference type="SUPFAM" id="SSF143011">
    <property type="entry name" value="RelE-like"/>
    <property type="match status" value="1"/>
</dbReference>